<evidence type="ECO:0000256" key="1">
    <source>
        <dbReference type="SAM" id="Phobius"/>
    </source>
</evidence>
<feature type="transmembrane region" description="Helical" evidence="1">
    <location>
        <begin position="60"/>
        <end position="82"/>
    </location>
</feature>
<dbReference type="Proteomes" id="UP000095287">
    <property type="component" value="Unplaced"/>
</dbReference>
<accession>A0A1I8AIF7</accession>
<keyword evidence="2" id="KW-1185">Reference proteome</keyword>
<protein>
    <submittedName>
        <fullName evidence="3">Uncharacterized protein</fullName>
    </submittedName>
</protein>
<evidence type="ECO:0000313" key="2">
    <source>
        <dbReference type="Proteomes" id="UP000095287"/>
    </source>
</evidence>
<keyword evidence="1" id="KW-1133">Transmembrane helix</keyword>
<dbReference type="WBParaSite" id="L893_g5934.t1">
    <property type="protein sequence ID" value="L893_g5934.t1"/>
    <property type="gene ID" value="L893_g5934"/>
</dbReference>
<keyword evidence="1" id="KW-0472">Membrane</keyword>
<evidence type="ECO:0000313" key="3">
    <source>
        <dbReference type="WBParaSite" id="L893_g5934.t1"/>
    </source>
</evidence>
<dbReference type="AlphaFoldDB" id="A0A1I8AIF7"/>
<proteinExistence type="predicted"/>
<sequence length="83" mass="9019">MSCEFSLFKTPCSENPLIPLNSRRFAALTGVSRLHLFAFAPCLCPALIPCPLHLKSAVTLALALALAFPLIAFDFIDFALLLL</sequence>
<name>A0A1I8AIF7_9BILA</name>
<keyword evidence="1" id="KW-0812">Transmembrane</keyword>
<reference evidence="3" key="1">
    <citation type="submission" date="2016-11" db="UniProtKB">
        <authorList>
            <consortium name="WormBaseParasite"/>
        </authorList>
    </citation>
    <scope>IDENTIFICATION</scope>
</reference>
<organism evidence="2 3">
    <name type="scientific">Steinernema glaseri</name>
    <dbReference type="NCBI Taxonomy" id="37863"/>
    <lineage>
        <taxon>Eukaryota</taxon>
        <taxon>Metazoa</taxon>
        <taxon>Ecdysozoa</taxon>
        <taxon>Nematoda</taxon>
        <taxon>Chromadorea</taxon>
        <taxon>Rhabditida</taxon>
        <taxon>Tylenchina</taxon>
        <taxon>Panagrolaimomorpha</taxon>
        <taxon>Strongyloidoidea</taxon>
        <taxon>Steinernematidae</taxon>
        <taxon>Steinernema</taxon>
    </lineage>
</organism>